<organism evidence="1 2">
    <name type="scientific">Lacticaseibacillus pabuli</name>
    <dbReference type="NCBI Taxonomy" id="3025672"/>
    <lineage>
        <taxon>Bacteria</taxon>
        <taxon>Bacillati</taxon>
        <taxon>Bacillota</taxon>
        <taxon>Bacilli</taxon>
        <taxon>Lactobacillales</taxon>
        <taxon>Lactobacillaceae</taxon>
        <taxon>Lacticaseibacillus</taxon>
    </lineage>
</organism>
<evidence type="ECO:0000313" key="1">
    <source>
        <dbReference type="EMBL" id="WDF82085.1"/>
    </source>
</evidence>
<evidence type="ECO:0000313" key="2">
    <source>
        <dbReference type="Proteomes" id="UP001220377"/>
    </source>
</evidence>
<proteinExistence type="predicted"/>
<name>A0ABY7WSH6_9LACO</name>
<keyword evidence="2" id="KW-1185">Reference proteome</keyword>
<dbReference type="EMBL" id="CP117884">
    <property type="protein sequence ID" value="WDF82085.1"/>
    <property type="molecule type" value="Genomic_DNA"/>
</dbReference>
<accession>A0ABY7WSH6</accession>
<gene>
    <name evidence="1" type="ORF">PQ472_09315</name>
</gene>
<dbReference type="RefSeq" id="WP_274259316.1">
    <property type="nucleotide sequence ID" value="NZ_CP117884.1"/>
</dbReference>
<sequence length="107" mass="12482">MSKSQADIIAERTAPLFTRKRNTLYWYSVVNDIYDQAYNFFFNIHPRGHRRRSIPLHTLPDYDLATLENVVIALRQSNHLTIEFVGFTGSYWPQAGTLIQKHKEAAE</sequence>
<protein>
    <submittedName>
        <fullName evidence="1">Acetyl-CoA carboxylase</fullName>
    </submittedName>
</protein>
<dbReference type="Proteomes" id="UP001220377">
    <property type="component" value="Chromosome"/>
</dbReference>
<reference evidence="1 2" key="1">
    <citation type="submission" date="2023-02" db="EMBL/GenBank/DDBJ databases">
        <title>Genome sequence of Lacticaseibacillus sp. KACC 23028.</title>
        <authorList>
            <person name="Kim S."/>
            <person name="Heo J."/>
            <person name="Kwon S.-W."/>
        </authorList>
    </citation>
    <scope>NUCLEOTIDE SEQUENCE [LARGE SCALE GENOMIC DNA]</scope>
    <source>
        <strain evidence="1 2">KACC 23028</strain>
    </source>
</reference>